<dbReference type="EMBL" id="BARS01005504">
    <property type="protein sequence ID" value="GAF74426.1"/>
    <property type="molecule type" value="Genomic_DNA"/>
</dbReference>
<comment type="caution">
    <text evidence="1">The sequence shown here is derived from an EMBL/GenBank/DDBJ whole genome shotgun (WGS) entry which is preliminary data.</text>
</comment>
<sequence length="121" mass="14068">MTGRFWLGVEGSEVLFETGWSAFFEEEFEINRKGRVANGALVIDTIATKRRFKLKYAVMTQDTLDALMTEYNRGVILNLKVERSDDSIDEYSVKFMPIKRTRLLAMDQWLWKGASFTLEEV</sequence>
<reference evidence="1" key="1">
    <citation type="journal article" date="2014" name="Front. Microbiol.">
        <title>High frequency of phylogenetically diverse reductive dehalogenase-homologous genes in deep subseafloor sedimentary metagenomes.</title>
        <authorList>
            <person name="Kawai M."/>
            <person name="Futagami T."/>
            <person name="Toyoda A."/>
            <person name="Takaki Y."/>
            <person name="Nishi S."/>
            <person name="Hori S."/>
            <person name="Arai W."/>
            <person name="Tsubouchi T."/>
            <person name="Morono Y."/>
            <person name="Uchiyama I."/>
            <person name="Ito T."/>
            <person name="Fujiyama A."/>
            <person name="Inagaki F."/>
            <person name="Takami H."/>
        </authorList>
    </citation>
    <scope>NUCLEOTIDE SEQUENCE</scope>
    <source>
        <strain evidence="1">Expedition CK06-06</strain>
    </source>
</reference>
<organism evidence="1">
    <name type="scientific">marine sediment metagenome</name>
    <dbReference type="NCBI Taxonomy" id="412755"/>
    <lineage>
        <taxon>unclassified sequences</taxon>
        <taxon>metagenomes</taxon>
        <taxon>ecological metagenomes</taxon>
    </lineage>
</organism>
<accession>X0SH39</accession>
<name>X0SH39_9ZZZZ</name>
<evidence type="ECO:0000313" key="1">
    <source>
        <dbReference type="EMBL" id="GAF74426.1"/>
    </source>
</evidence>
<proteinExistence type="predicted"/>
<gene>
    <name evidence="1" type="ORF">S01H1_10798</name>
</gene>
<protein>
    <submittedName>
        <fullName evidence="1">Uncharacterized protein</fullName>
    </submittedName>
</protein>
<dbReference type="AlphaFoldDB" id="X0SH39"/>